<dbReference type="PANTHER" id="PTHR38248">
    <property type="entry name" value="FUNK1 6"/>
    <property type="match status" value="1"/>
</dbReference>
<evidence type="ECO:0000313" key="3">
    <source>
        <dbReference type="EMBL" id="OCH92741.1"/>
    </source>
</evidence>
<dbReference type="AlphaFoldDB" id="A0A8E2DMW7"/>
<reference evidence="3 4" key="1">
    <citation type="submission" date="2016-07" db="EMBL/GenBank/DDBJ databases">
        <title>Draft genome of the white-rot fungus Obba rivulosa 3A-2.</title>
        <authorList>
            <consortium name="DOE Joint Genome Institute"/>
            <person name="Miettinen O."/>
            <person name="Riley R."/>
            <person name="Acob R."/>
            <person name="Barry K."/>
            <person name="Cullen D."/>
            <person name="De Vries R."/>
            <person name="Hainaut M."/>
            <person name="Hatakka A."/>
            <person name="Henrissat B."/>
            <person name="Hilden K."/>
            <person name="Kuo R."/>
            <person name="Labutti K."/>
            <person name="Lipzen A."/>
            <person name="Makela M.R."/>
            <person name="Sandor L."/>
            <person name="Spatafora J.W."/>
            <person name="Grigoriev I.V."/>
            <person name="Hibbett D.S."/>
        </authorList>
    </citation>
    <scope>NUCLEOTIDE SEQUENCE [LARGE SCALE GENOMIC DNA]</scope>
    <source>
        <strain evidence="3 4">3A-2</strain>
    </source>
</reference>
<dbReference type="InterPro" id="IPR040976">
    <property type="entry name" value="Pkinase_fungal"/>
</dbReference>
<evidence type="ECO:0000259" key="2">
    <source>
        <dbReference type="PROSITE" id="PS50011"/>
    </source>
</evidence>
<evidence type="ECO:0000313" key="4">
    <source>
        <dbReference type="Proteomes" id="UP000250043"/>
    </source>
</evidence>
<proteinExistence type="predicted"/>
<dbReference type="PROSITE" id="PS00109">
    <property type="entry name" value="PROTEIN_KINASE_TYR"/>
    <property type="match status" value="1"/>
</dbReference>
<feature type="compositionally biased region" description="Low complexity" evidence="1">
    <location>
        <begin position="706"/>
        <end position="715"/>
    </location>
</feature>
<organism evidence="3 4">
    <name type="scientific">Obba rivulosa</name>
    <dbReference type="NCBI Taxonomy" id="1052685"/>
    <lineage>
        <taxon>Eukaryota</taxon>
        <taxon>Fungi</taxon>
        <taxon>Dikarya</taxon>
        <taxon>Basidiomycota</taxon>
        <taxon>Agaricomycotina</taxon>
        <taxon>Agaricomycetes</taxon>
        <taxon>Polyporales</taxon>
        <taxon>Gelatoporiaceae</taxon>
        <taxon>Obba</taxon>
    </lineage>
</organism>
<dbReference type="EMBL" id="KV722364">
    <property type="protein sequence ID" value="OCH92741.1"/>
    <property type="molecule type" value="Genomic_DNA"/>
</dbReference>
<dbReference type="OrthoDB" id="2797568at2759"/>
<feature type="compositionally biased region" description="Basic and acidic residues" evidence="1">
    <location>
        <begin position="724"/>
        <end position="740"/>
    </location>
</feature>
<name>A0A8E2DMW7_9APHY</name>
<dbReference type="Proteomes" id="UP000250043">
    <property type="component" value="Unassembled WGS sequence"/>
</dbReference>
<dbReference type="GO" id="GO:0004672">
    <property type="term" value="F:protein kinase activity"/>
    <property type="evidence" value="ECO:0007669"/>
    <property type="project" value="InterPro"/>
</dbReference>
<keyword evidence="4" id="KW-1185">Reference proteome</keyword>
<dbReference type="Pfam" id="PF17667">
    <property type="entry name" value="Pkinase_fungal"/>
    <property type="match status" value="1"/>
</dbReference>
<sequence>MSAPCRCSYDTTSTAHDHPNHKAGWDSEIQGMFVEFTGPIGLYIDVFLPASTDAPLPDRDVSGAFDAVPHTTDERKMYSALTKGMTSVTEDFPREVRLAFVATDKERIPFPYDEHKEEHRNNGPDICSPFPGEDAKRLARLIWPNILTVYEVKPRLNQDPITAYTGLARGVNGGDGDEAVREAQTHKDTKRQLAINARNLLLAHTHTFVFIVGIYGYTARIYRFDRAGCVASPSFNYRENPEIFRTFFWRFVHPVKDCPVVGADPTVSRPTEDDYKWASKVLHDKYNEKLPYRARTIGRWLTIHSTKPGSTPERFLAIELRFVNPHLFGRATTAWIALKRTFDDDPEDGLKYALKDSWRQLIRRPETVYFEHLMDHHGPDIYGLPELGIGGDLSEWETREWSGKLRMNGRVRRSPRLLAKIDGVSLPHHVAAVLSDVTYHKTISARLAAKDARHERCHMRYATKCIGKPLSGFTSTKQLVTVLRDAIMGHELAWTSGILHRDVSAGNVMIVDDRCLPKRFKGFLTDFDYSFLKANAATATARISDTEANADNMQLKQRTGTHHFMAVELLSTPSGIKHEVRHDLESFYWLLVWIVFRHTKWTHPLGKIHMEVFPPGSDGVCASLKDTWLRRQSQMLTIPKNAPLTGVLRRWGILCSLNTFAENPEPTQALTHATVLTILNSALEMEGWPDGDAALKKAPSPDGDDATGITGATTGQKRRSQPHNAERGSKRARHDHLSVT</sequence>
<dbReference type="InterPro" id="IPR011009">
    <property type="entry name" value="Kinase-like_dom_sf"/>
</dbReference>
<dbReference type="Gene3D" id="1.10.510.10">
    <property type="entry name" value="Transferase(Phosphotransferase) domain 1"/>
    <property type="match status" value="1"/>
</dbReference>
<dbReference type="PANTHER" id="PTHR38248:SF2">
    <property type="entry name" value="FUNK1 11"/>
    <property type="match status" value="1"/>
</dbReference>
<dbReference type="SUPFAM" id="SSF56112">
    <property type="entry name" value="Protein kinase-like (PK-like)"/>
    <property type="match status" value="1"/>
</dbReference>
<dbReference type="InterPro" id="IPR008266">
    <property type="entry name" value="Tyr_kinase_AS"/>
</dbReference>
<dbReference type="InterPro" id="IPR000719">
    <property type="entry name" value="Prot_kinase_dom"/>
</dbReference>
<accession>A0A8E2DMW7</accession>
<evidence type="ECO:0000256" key="1">
    <source>
        <dbReference type="SAM" id="MobiDB-lite"/>
    </source>
</evidence>
<protein>
    <recommendedName>
        <fullName evidence="2">Protein kinase domain-containing protein</fullName>
    </recommendedName>
</protein>
<feature type="domain" description="Protein kinase" evidence="2">
    <location>
        <begin position="322"/>
        <end position="675"/>
    </location>
</feature>
<dbReference type="PROSITE" id="PS50011">
    <property type="entry name" value="PROTEIN_KINASE_DOM"/>
    <property type="match status" value="1"/>
</dbReference>
<dbReference type="GO" id="GO:0005524">
    <property type="term" value="F:ATP binding"/>
    <property type="evidence" value="ECO:0007669"/>
    <property type="project" value="InterPro"/>
</dbReference>
<feature type="region of interest" description="Disordered" evidence="1">
    <location>
        <begin position="690"/>
        <end position="740"/>
    </location>
</feature>
<gene>
    <name evidence="3" type="ORF">OBBRIDRAFT_772767</name>
</gene>